<evidence type="ECO:0000256" key="1">
    <source>
        <dbReference type="SAM" id="SignalP"/>
    </source>
</evidence>
<reference evidence="2 3" key="1">
    <citation type="submission" date="2017-03" db="EMBL/GenBank/DDBJ databases">
        <authorList>
            <person name="Afonso C.L."/>
            <person name="Miller P.J."/>
            <person name="Scott M.A."/>
            <person name="Spackman E."/>
            <person name="Goraichik I."/>
            <person name="Dimitrov K.M."/>
            <person name="Suarez D.L."/>
            <person name="Swayne D.E."/>
        </authorList>
    </citation>
    <scope>NUCLEOTIDE SEQUENCE [LARGE SCALE GENOMIC DNA]</scope>
    <source>
        <strain evidence="2 3">CECT 7023</strain>
    </source>
</reference>
<dbReference type="OrthoDB" id="291085at2"/>
<keyword evidence="3" id="KW-1185">Reference proteome</keyword>
<feature type="signal peptide" evidence="1">
    <location>
        <begin position="1"/>
        <end position="30"/>
    </location>
</feature>
<protein>
    <recommendedName>
        <fullName evidence="4">Cupin domain protein</fullName>
    </recommendedName>
</protein>
<dbReference type="InterPro" id="IPR014710">
    <property type="entry name" value="RmlC-like_jellyroll"/>
</dbReference>
<dbReference type="InterPro" id="IPR011051">
    <property type="entry name" value="RmlC_Cupin_sf"/>
</dbReference>
<accession>A0A1Y5U0P4</accession>
<dbReference type="EMBL" id="FWFZ01000040">
    <property type="protein sequence ID" value="SLN76132.1"/>
    <property type="molecule type" value="Genomic_DNA"/>
</dbReference>
<proteinExistence type="predicted"/>
<sequence length="157" mass="16824">MHNTQTIRHRMTRAALALTLATGLGAAAQAQDPQVPNAGIRVPVDQVAFAPFPAPGVLSVALYGGVGTGQPTAMTSLLDPATYEALPHTHEHGYWAMVVKGRMQHWELSEPDRGPDLLPGSYWFQPGGVPHAEDCLGPEICQVFVVFDEAADFTPVQ</sequence>
<evidence type="ECO:0000313" key="3">
    <source>
        <dbReference type="Proteomes" id="UP000193900"/>
    </source>
</evidence>
<dbReference type="SUPFAM" id="SSF51182">
    <property type="entry name" value="RmlC-like cupins"/>
    <property type="match status" value="1"/>
</dbReference>
<keyword evidence="1" id="KW-0732">Signal</keyword>
<organism evidence="2 3">
    <name type="scientific">Roseisalinus antarcticus</name>
    <dbReference type="NCBI Taxonomy" id="254357"/>
    <lineage>
        <taxon>Bacteria</taxon>
        <taxon>Pseudomonadati</taxon>
        <taxon>Pseudomonadota</taxon>
        <taxon>Alphaproteobacteria</taxon>
        <taxon>Rhodobacterales</taxon>
        <taxon>Roseobacteraceae</taxon>
        <taxon>Roseisalinus</taxon>
    </lineage>
</organism>
<evidence type="ECO:0008006" key="4">
    <source>
        <dbReference type="Google" id="ProtNLM"/>
    </source>
</evidence>
<feature type="chain" id="PRO_5012893155" description="Cupin domain protein" evidence="1">
    <location>
        <begin position="31"/>
        <end position="157"/>
    </location>
</feature>
<gene>
    <name evidence="2" type="ORF">ROA7023_04105</name>
</gene>
<name>A0A1Y5U0P4_9RHOB</name>
<evidence type="ECO:0000313" key="2">
    <source>
        <dbReference type="EMBL" id="SLN76132.1"/>
    </source>
</evidence>
<dbReference type="Gene3D" id="2.60.120.10">
    <property type="entry name" value="Jelly Rolls"/>
    <property type="match status" value="1"/>
</dbReference>
<dbReference type="RefSeq" id="WP_085880816.1">
    <property type="nucleotide sequence ID" value="NZ_FWFZ01000040.1"/>
</dbReference>
<dbReference type="AlphaFoldDB" id="A0A1Y5U0P4"/>
<dbReference type="Proteomes" id="UP000193900">
    <property type="component" value="Unassembled WGS sequence"/>
</dbReference>